<dbReference type="PANTHER" id="PTHR45527">
    <property type="entry name" value="NONRIBOSOMAL PEPTIDE SYNTHETASE"/>
    <property type="match status" value="1"/>
</dbReference>
<dbReference type="PANTHER" id="PTHR45527:SF1">
    <property type="entry name" value="FATTY ACID SYNTHASE"/>
    <property type="match status" value="1"/>
</dbReference>
<keyword evidence="4" id="KW-1185">Reference proteome</keyword>
<protein>
    <submittedName>
        <fullName evidence="3">AMP-binding protein</fullName>
    </submittedName>
</protein>
<feature type="domain" description="AMP-dependent synthetase/ligase" evidence="2">
    <location>
        <begin position="2"/>
        <end position="66"/>
    </location>
</feature>
<proteinExistence type="predicted"/>
<dbReference type="InterPro" id="IPR000873">
    <property type="entry name" value="AMP-dep_synth/lig_dom"/>
</dbReference>
<dbReference type="Pfam" id="PF00501">
    <property type="entry name" value="AMP-binding"/>
    <property type="match status" value="2"/>
</dbReference>
<dbReference type="SUPFAM" id="SSF56801">
    <property type="entry name" value="Acetyl-CoA synthetase-like"/>
    <property type="match status" value="1"/>
</dbReference>
<feature type="region of interest" description="Disordered" evidence="1">
    <location>
        <begin position="201"/>
        <end position="234"/>
    </location>
</feature>
<feature type="domain" description="AMP-dependent synthetase/ligase" evidence="2">
    <location>
        <begin position="77"/>
        <end position="184"/>
    </location>
</feature>
<evidence type="ECO:0000313" key="4">
    <source>
        <dbReference type="Proteomes" id="UP001596512"/>
    </source>
</evidence>
<organism evidence="3 4">
    <name type="scientific">Actinokineospora soli</name>
    <dbReference type="NCBI Taxonomy" id="1048753"/>
    <lineage>
        <taxon>Bacteria</taxon>
        <taxon>Bacillati</taxon>
        <taxon>Actinomycetota</taxon>
        <taxon>Actinomycetes</taxon>
        <taxon>Pseudonocardiales</taxon>
        <taxon>Pseudonocardiaceae</taxon>
        <taxon>Actinokineospora</taxon>
    </lineage>
</organism>
<evidence type="ECO:0000259" key="2">
    <source>
        <dbReference type="Pfam" id="PF00501"/>
    </source>
</evidence>
<evidence type="ECO:0000313" key="3">
    <source>
        <dbReference type="EMBL" id="MFC7613066.1"/>
    </source>
</evidence>
<accession>A0ABW2THU2</accession>
<sequence length="234" mass="23724">MGARLRRRRGLLRGDRVAVHMGRTPDLVACLLGVMAAGAAYVPVDPALPEARRDALVEDSGAVAVLDALPARRGAADPAARPSDPAYALYTSGSTGTPKGVLVTHANLHAFATDLAHRTGAGPGTRALAASSVGFDASVIDLLVPLAAGGCVMLAGDADRADPERLAAFIAAHDVDWGFLTPRCSRWSTRTPCRAGRSCSAAATSCPPPSPAAGCAPGSGGSSTSTARPRPPSR</sequence>
<gene>
    <name evidence="3" type="ORF">ACFQV2_04935</name>
</gene>
<dbReference type="Proteomes" id="UP001596512">
    <property type="component" value="Unassembled WGS sequence"/>
</dbReference>
<comment type="caution">
    <text evidence="3">The sequence shown here is derived from an EMBL/GenBank/DDBJ whole genome shotgun (WGS) entry which is preliminary data.</text>
</comment>
<feature type="compositionally biased region" description="Low complexity" evidence="1">
    <location>
        <begin position="212"/>
        <end position="228"/>
    </location>
</feature>
<dbReference type="Gene3D" id="3.40.50.12780">
    <property type="entry name" value="N-terminal domain of ligase-like"/>
    <property type="match status" value="1"/>
</dbReference>
<dbReference type="InterPro" id="IPR042099">
    <property type="entry name" value="ANL_N_sf"/>
</dbReference>
<evidence type="ECO:0000256" key="1">
    <source>
        <dbReference type="SAM" id="MobiDB-lite"/>
    </source>
</evidence>
<dbReference type="EMBL" id="JBHTEY010000004">
    <property type="protein sequence ID" value="MFC7613066.1"/>
    <property type="molecule type" value="Genomic_DNA"/>
</dbReference>
<dbReference type="InterPro" id="IPR020459">
    <property type="entry name" value="AMP-binding"/>
</dbReference>
<name>A0ABW2THU2_9PSEU</name>
<reference evidence="4" key="1">
    <citation type="journal article" date="2019" name="Int. J. Syst. Evol. Microbiol.">
        <title>The Global Catalogue of Microorganisms (GCM) 10K type strain sequencing project: providing services to taxonomists for standard genome sequencing and annotation.</title>
        <authorList>
            <consortium name="The Broad Institute Genomics Platform"/>
            <consortium name="The Broad Institute Genome Sequencing Center for Infectious Disease"/>
            <person name="Wu L."/>
            <person name="Ma J."/>
        </authorList>
    </citation>
    <scope>NUCLEOTIDE SEQUENCE [LARGE SCALE GENOMIC DNA]</scope>
    <source>
        <strain evidence="4">JCM 17695</strain>
    </source>
</reference>
<dbReference type="PRINTS" id="PR00154">
    <property type="entry name" value="AMPBINDING"/>
</dbReference>